<gene>
    <name evidence="1" type="ORF">RAG0_03324</name>
</gene>
<organism evidence="1 2">
    <name type="scientific">Rhynchosporium agropyri</name>
    <dbReference type="NCBI Taxonomy" id="914238"/>
    <lineage>
        <taxon>Eukaryota</taxon>
        <taxon>Fungi</taxon>
        <taxon>Dikarya</taxon>
        <taxon>Ascomycota</taxon>
        <taxon>Pezizomycotina</taxon>
        <taxon>Leotiomycetes</taxon>
        <taxon>Helotiales</taxon>
        <taxon>Ploettnerulaceae</taxon>
        <taxon>Rhynchosporium</taxon>
    </lineage>
</organism>
<accession>A0A1E1K3Z6</accession>
<dbReference type="AlphaFoldDB" id="A0A1E1K3Z6"/>
<sequence>MALKCLAWLTSESSYSNTCASSLPTYPLHTTTFRKGTIDRTGTESVQLIQAPDPLITYIIMLHSNVDISLPPGPWTPNLPNKLRCPKTYCMHAHCYK</sequence>
<keyword evidence="2" id="KW-1185">Reference proteome</keyword>
<evidence type="ECO:0000313" key="2">
    <source>
        <dbReference type="Proteomes" id="UP000178912"/>
    </source>
</evidence>
<proteinExistence type="predicted"/>
<reference evidence="2" key="1">
    <citation type="submission" date="2016-03" db="EMBL/GenBank/DDBJ databases">
        <authorList>
            <person name="Guldener U."/>
        </authorList>
    </citation>
    <scope>NUCLEOTIDE SEQUENCE [LARGE SCALE GENOMIC DNA]</scope>
    <source>
        <strain evidence="2">04CH-RAC-A.6.1</strain>
    </source>
</reference>
<dbReference type="Proteomes" id="UP000178912">
    <property type="component" value="Unassembled WGS sequence"/>
</dbReference>
<protein>
    <submittedName>
        <fullName evidence="1">Uncharacterized protein</fullName>
    </submittedName>
</protein>
<dbReference type="EMBL" id="FJUX01000013">
    <property type="protein sequence ID" value="CZS92828.1"/>
    <property type="molecule type" value="Genomic_DNA"/>
</dbReference>
<name>A0A1E1K3Z6_9HELO</name>
<evidence type="ECO:0000313" key="1">
    <source>
        <dbReference type="EMBL" id="CZS92828.1"/>
    </source>
</evidence>